<name>A0AA37W848_9GAMM</name>
<organism evidence="2 3">
    <name type="scientific">Litoribrevibacter albus</name>
    <dbReference type="NCBI Taxonomy" id="1473156"/>
    <lineage>
        <taxon>Bacteria</taxon>
        <taxon>Pseudomonadati</taxon>
        <taxon>Pseudomonadota</taxon>
        <taxon>Gammaproteobacteria</taxon>
        <taxon>Oceanospirillales</taxon>
        <taxon>Oceanospirillaceae</taxon>
        <taxon>Litoribrevibacter</taxon>
    </lineage>
</organism>
<feature type="signal peptide" evidence="1">
    <location>
        <begin position="1"/>
        <end position="26"/>
    </location>
</feature>
<comment type="caution">
    <text evidence="2">The sequence shown here is derived from an EMBL/GenBank/DDBJ whole genome shotgun (WGS) entry which is preliminary data.</text>
</comment>
<proteinExistence type="predicted"/>
<accession>A0AA37W848</accession>
<evidence type="ECO:0000313" key="2">
    <source>
        <dbReference type="EMBL" id="GLQ33342.1"/>
    </source>
</evidence>
<evidence type="ECO:0008006" key="4">
    <source>
        <dbReference type="Google" id="ProtNLM"/>
    </source>
</evidence>
<dbReference type="Proteomes" id="UP001161389">
    <property type="component" value="Unassembled WGS sequence"/>
</dbReference>
<protein>
    <recommendedName>
        <fullName evidence="4">DUF2860 domain-containing protein</fullName>
    </recommendedName>
</protein>
<dbReference type="EMBL" id="BSNM01000026">
    <property type="protein sequence ID" value="GLQ33342.1"/>
    <property type="molecule type" value="Genomic_DNA"/>
</dbReference>
<evidence type="ECO:0000313" key="3">
    <source>
        <dbReference type="Proteomes" id="UP001161389"/>
    </source>
</evidence>
<reference evidence="2" key="2">
    <citation type="submission" date="2023-01" db="EMBL/GenBank/DDBJ databases">
        <title>Draft genome sequence of Litoribrevibacter albus strain NBRC 110071.</title>
        <authorList>
            <person name="Sun Q."/>
            <person name="Mori K."/>
        </authorList>
    </citation>
    <scope>NUCLEOTIDE SEQUENCE</scope>
    <source>
        <strain evidence="2">NBRC 110071</strain>
    </source>
</reference>
<keyword evidence="1" id="KW-0732">Signal</keyword>
<sequence length="301" mass="33710">MFTPRKTSLTSLGLSLLLTCSSVSWAEEPSFFVDSELTVGYDDNLSQAERERDTIEDHFVEGEIGLLMNQELNFHSAFSLKGFLSGQAYETARSMSRGSVGVEASIRYQPTFGFLEPFYRLSVTAQMDEYESEQRDSDVIKAQLVATKRITDRLTSSLGTEYRYRDSDGSVWDTEDVRVFLNGDLMLTKDLALYSTYSFLKGDVTSSAQVTFCNGVVADDIYGLIQASTELEVDEALSEDFCGTWVAYRLDATTHAFVAGLNQGFGHSWSLDASVLWASVNGEGNNDYYRRIYRLSVLARF</sequence>
<reference evidence="2" key="1">
    <citation type="journal article" date="2014" name="Int. J. Syst. Evol. Microbiol.">
        <title>Complete genome sequence of Corynebacterium casei LMG S-19264T (=DSM 44701T), isolated from a smear-ripened cheese.</title>
        <authorList>
            <consortium name="US DOE Joint Genome Institute (JGI-PGF)"/>
            <person name="Walter F."/>
            <person name="Albersmeier A."/>
            <person name="Kalinowski J."/>
            <person name="Ruckert C."/>
        </authorList>
    </citation>
    <scope>NUCLEOTIDE SEQUENCE</scope>
    <source>
        <strain evidence="2">NBRC 110071</strain>
    </source>
</reference>
<gene>
    <name evidence="2" type="ORF">GCM10007876_38220</name>
</gene>
<evidence type="ECO:0000256" key="1">
    <source>
        <dbReference type="SAM" id="SignalP"/>
    </source>
</evidence>
<dbReference type="AlphaFoldDB" id="A0AA37W848"/>
<keyword evidence="3" id="KW-1185">Reference proteome</keyword>
<feature type="chain" id="PRO_5041411458" description="DUF2860 domain-containing protein" evidence="1">
    <location>
        <begin position="27"/>
        <end position="301"/>
    </location>
</feature>
<dbReference type="SUPFAM" id="SSF56935">
    <property type="entry name" value="Porins"/>
    <property type="match status" value="1"/>
</dbReference>